<reference evidence="3 4" key="1">
    <citation type="journal article" date="2016" name="Mol. Biol. Evol.">
        <title>Comparative Genomics of Early-Diverging Mushroom-Forming Fungi Provides Insights into the Origins of Lignocellulose Decay Capabilities.</title>
        <authorList>
            <person name="Nagy L.G."/>
            <person name="Riley R."/>
            <person name="Tritt A."/>
            <person name="Adam C."/>
            <person name="Daum C."/>
            <person name="Floudas D."/>
            <person name="Sun H."/>
            <person name="Yadav J.S."/>
            <person name="Pangilinan J."/>
            <person name="Larsson K.H."/>
            <person name="Matsuura K."/>
            <person name="Barry K."/>
            <person name="Labutti K."/>
            <person name="Kuo R."/>
            <person name="Ohm R.A."/>
            <person name="Bhattacharya S.S."/>
            <person name="Shirouzu T."/>
            <person name="Yoshinaga Y."/>
            <person name="Martin F.M."/>
            <person name="Grigoriev I.V."/>
            <person name="Hibbett D.S."/>
        </authorList>
    </citation>
    <scope>NUCLEOTIDE SEQUENCE [LARGE SCALE GENOMIC DNA]</scope>
    <source>
        <strain evidence="3 4">CBS 109695</strain>
    </source>
</reference>
<evidence type="ECO:0000313" key="3">
    <source>
        <dbReference type="EMBL" id="KZP31657.1"/>
    </source>
</evidence>
<evidence type="ECO:0000256" key="1">
    <source>
        <dbReference type="SAM" id="Phobius"/>
    </source>
</evidence>
<keyword evidence="1" id="KW-0812">Transmembrane</keyword>
<name>A0A166UG07_9AGAM</name>
<evidence type="ECO:0000313" key="4">
    <source>
        <dbReference type="Proteomes" id="UP000076532"/>
    </source>
</evidence>
<feature type="transmembrane region" description="Helical" evidence="1">
    <location>
        <begin position="59"/>
        <end position="80"/>
    </location>
</feature>
<feature type="transmembrane region" description="Helical" evidence="1">
    <location>
        <begin position="92"/>
        <end position="112"/>
    </location>
</feature>
<feature type="transmembrane region" description="Helical" evidence="1">
    <location>
        <begin position="124"/>
        <end position="142"/>
    </location>
</feature>
<accession>A0A166UG07</accession>
<gene>
    <name evidence="3" type="ORF">FIBSPDRAFT_925519</name>
</gene>
<proteinExistence type="predicted"/>
<sequence length="339" mass="37235">MSSTRAPLDYLTSLAVDQAGHYINVSCLTICIWDWLIALPDEYEIARKAFQRGRPLGRAVNIVYFVCRSSTFAMQVACLITDMVPLKSCVGVGRAVGILDGITTPATALLFYSRVSAVYLHEKPAVIFFGVCWLALWATFLYDASNTVWAIGRVPGTDMCNLVRRRGGFSYVAIAVYDTLVYLAISWRLSSLSMHGDHWQARMTSSVTGKGLYRLSRSLLQLSQMYYLYNLKKSPSVSVGFSIAVAVFSVGVSPYWKGQLVPLALVIPGVLACRLFREVRLGLTSNSHTLPTLREAAVSSVAFASHHTSLREESDDPSKSDDLLAEIEMESRAGGLAPP</sequence>
<feature type="transmembrane region" description="Helical" evidence="1">
    <location>
        <begin position="20"/>
        <end position="39"/>
    </location>
</feature>
<evidence type="ECO:0000259" key="2">
    <source>
        <dbReference type="Pfam" id="PF20151"/>
    </source>
</evidence>
<feature type="domain" description="DUF6533" evidence="2">
    <location>
        <begin position="22"/>
        <end position="72"/>
    </location>
</feature>
<dbReference type="EMBL" id="KV417488">
    <property type="protein sequence ID" value="KZP31657.1"/>
    <property type="molecule type" value="Genomic_DNA"/>
</dbReference>
<dbReference type="Pfam" id="PF20151">
    <property type="entry name" value="DUF6533"/>
    <property type="match status" value="1"/>
</dbReference>
<dbReference type="Proteomes" id="UP000076532">
    <property type="component" value="Unassembled WGS sequence"/>
</dbReference>
<feature type="transmembrane region" description="Helical" evidence="1">
    <location>
        <begin position="168"/>
        <end position="185"/>
    </location>
</feature>
<dbReference type="AlphaFoldDB" id="A0A166UG07"/>
<keyword evidence="1" id="KW-1133">Transmembrane helix</keyword>
<feature type="transmembrane region" description="Helical" evidence="1">
    <location>
        <begin position="235"/>
        <end position="253"/>
    </location>
</feature>
<protein>
    <recommendedName>
        <fullName evidence="2">DUF6533 domain-containing protein</fullName>
    </recommendedName>
</protein>
<dbReference type="InterPro" id="IPR045340">
    <property type="entry name" value="DUF6533"/>
</dbReference>
<keyword evidence="1" id="KW-0472">Membrane</keyword>
<keyword evidence="4" id="KW-1185">Reference proteome</keyword>
<organism evidence="3 4">
    <name type="scientific">Athelia psychrophila</name>
    <dbReference type="NCBI Taxonomy" id="1759441"/>
    <lineage>
        <taxon>Eukaryota</taxon>
        <taxon>Fungi</taxon>
        <taxon>Dikarya</taxon>
        <taxon>Basidiomycota</taxon>
        <taxon>Agaricomycotina</taxon>
        <taxon>Agaricomycetes</taxon>
        <taxon>Agaricomycetidae</taxon>
        <taxon>Atheliales</taxon>
        <taxon>Atheliaceae</taxon>
        <taxon>Athelia</taxon>
    </lineage>
</organism>
<dbReference type="OrthoDB" id="3038990at2759"/>